<evidence type="ECO:0000313" key="9">
    <source>
        <dbReference type="EMBL" id="EXU74743.1"/>
    </source>
</evidence>
<dbReference type="CDD" id="cd01392">
    <property type="entry name" value="HTH_LacI"/>
    <property type="match status" value="1"/>
</dbReference>
<dbReference type="Gene3D" id="3.40.50.2300">
    <property type="match status" value="2"/>
</dbReference>
<dbReference type="SMART" id="SM00354">
    <property type="entry name" value="HTH_LACI"/>
    <property type="match status" value="1"/>
</dbReference>
<dbReference type="GO" id="GO:0005991">
    <property type="term" value="P:trehalose metabolic process"/>
    <property type="evidence" value="ECO:0007669"/>
    <property type="project" value="InterPro"/>
</dbReference>
<evidence type="ECO:0000256" key="3">
    <source>
        <dbReference type="ARBA" id="ARBA00023015"/>
    </source>
</evidence>
<evidence type="ECO:0000256" key="1">
    <source>
        <dbReference type="ARBA" id="ARBA00011738"/>
    </source>
</evidence>
<feature type="domain" description="HTH lacI-type" evidence="8">
    <location>
        <begin position="5"/>
        <end position="59"/>
    </location>
</feature>
<evidence type="ECO:0000256" key="4">
    <source>
        <dbReference type="ARBA" id="ARBA00023125"/>
    </source>
</evidence>
<dbReference type="Pfam" id="PF00356">
    <property type="entry name" value="LacI"/>
    <property type="match status" value="1"/>
</dbReference>
<keyword evidence="10" id="KW-1185">Reference proteome</keyword>
<dbReference type="EMBL" id="JFHN01000053">
    <property type="protein sequence ID" value="EXU74743.1"/>
    <property type="molecule type" value="Genomic_DNA"/>
</dbReference>
<dbReference type="PROSITE" id="PS00356">
    <property type="entry name" value="HTH_LACI_1"/>
    <property type="match status" value="1"/>
</dbReference>
<dbReference type="GO" id="GO:0000976">
    <property type="term" value="F:transcription cis-regulatory region binding"/>
    <property type="evidence" value="ECO:0007669"/>
    <property type="project" value="TreeGrafter"/>
</dbReference>
<dbReference type="Gene3D" id="1.10.260.40">
    <property type="entry name" value="lambda repressor-like DNA-binding domains"/>
    <property type="match status" value="1"/>
</dbReference>
<dbReference type="PATRIC" id="fig|69222.5.peg.2742"/>
<dbReference type="Proteomes" id="UP000019918">
    <property type="component" value="Unassembled WGS sequence"/>
</dbReference>
<dbReference type="Pfam" id="PF13377">
    <property type="entry name" value="Peripla_BP_3"/>
    <property type="match status" value="1"/>
</dbReference>
<dbReference type="GO" id="GO:0045892">
    <property type="term" value="P:negative regulation of DNA-templated transcription"/>
    <property type="evidence" value="ECO:0007669"/>
    <property type="project" value="InterPro"/>
</dbReference>
<dbReference type="InterPro" id="IPR000843">
    <property type="entry name" value="HTH_LacI"/>
</dbReference>
<gene>
    <name evidence="9" type="primary">treR</name>
    <name evidence="9" type="ORF">BG55_13360</name>
</gene>
<sequence>MQNRLTIKDIAQMSGVGKSTVSRVLNGEEGVSQKTREKVEAVIQQQAFMPSRSARAMRGHSDKVVGIIVTRLDSSAENQAVRTMLPLFYQQGFDPIVMESQFDPQLVTSQLKMLAQRHVDGVILFGFNGLNHEMLASWQQKMVVMVRQYAGISSVSYDDAGAVNLLMARLHQQGHRFISYLGVDENDLTTGACRYQAYLDDCQRWQLQPLAALGPLNFQSGYTLAAQVIADGTSAIVCASESIALGASKYLQQQQISDVQIAAIGDTQLLRFLFPQTLSVEFGYGAAGMQAAQQLLSLLSGASSVTHTLVPCQLA</sequence>
<dbReference type="NCBIfam" id="TIGR02405">
    <property type="entry name" value="trehalos_R_Ecol"/>
    <property type="match status" value="1"/>
</dbReference>
<evidence type="ECO:0000256" key="5">
    <source>
        <dbReference type="ARBA" id="ARBA00023163"/>
    </source>
</evidence>
<evidence type="ECO:0000256" key="7">
    <source>
        <dbReference type="ARBA" id="ARBA00077059"/>
    </source>
</evidence>
<comment type="subunit">
    <text evidence="1">Homodimer.</text>
</comment>
<dbReference type="InterPro" id="IPR012771">
    <property type="entry name" value="Trehalos_R_gpbac"/>
</dbReference>
<dbReference type="CDD" id="cd01542">
    <property type="entry name" value="PBP1_TreR-like"/>
    <property type="match status" value="1"/>
</dbReference>
<accession>A0A014N5U7</accession>
<keyword evidence="5" id="KW-0804">Transcription</keyword>
<comment type="caution">
    <text evidence="9">The sequence shown here is derived from an EMBL/GenBank/DDBJ whole genome shotgun (WGS) entry which is preliminary data.</text>
</comment>
<dbReference type="AlphaFoldDB" id="A0A014N5U7"/>
<dbReference type="OrthoDB" id="198888at2"/>
<dbReference type="STRING" id="69222.BG55_13360"/>
<dbReference type="PANTHER" id="PTHR30146">
    <property type="entry name" value="LACI-RELATED TRANSCRIPTIONAL REPRESSOR"/>
    <property type="match status" value="1"/>
</dbReference>
<protein>
    <recommendedName>
        <fullName evidence="6">HTH-type transcriptional regulator TreR</fullName>
    </recommendedName>
    <alternativeName>
        <fullName evidence="7">Trehalose operon repressor</fullName>
    </alternativeName>
</protein>
<evidence type="ECO:0000313" key="10">
    <source>
        <dbReference type="Proteomes" id="UP000019918"/>
    </source>
</evidence>
<keyword evidence="3" id="KW-0805">Transcription regulation</keyword>
<evidence type="ECO:0000259" key="8">
    <source>
        <dbReference type="PROSITE" id="PS50932"/>
    </source>
</evidence>
<dbReference type="SUPFAM" id="SSF53822">
    <property type="entry name" value="Periplasmic binding protein-like I"/>
    <property type="match status" value="1"/>
</dbReference>
<dbReference type="InterPro" id="IPR046335">
    <property type="entry name" value="LacI/GalR-like_sensor"/>
</dbReference>
<proteinExistence type="predicted"/>
<organism evidence="9 10">
    <name type="scientific">Erwinia mallotivora</name>
    <dbReference type="NCBI Taxonomy" id="69222"/>
    <lineage>
        <taxon>Bacteria</taxon>
        <taxon>Pseudomonadati</taxon>
        <taxon>Pseudomonadota</taxon>
        <taxon>Gammaproteobacteria</taxon>
        <taxon>Enterobacterales</taxon>
        <taxon>Erwiniaceae</taxon>
        <taxon>Erwinia</taxon>
    </lineage>
</organism>
<keyword evidence="2" id="KW-0678">Repressor</keyword>
<keyword evidence="4" id="KW-0238">DNA-binding</keyword>
<evidence type="ECO:0000256" key="6">
    <source>
        <dbReference type="ARBA" id="ARBA00067657"/>
    </source>
</evidence>
<dbReference type="PRINTS" id="PR00036">
    <property type="entry name" value="HTHLACI"/>
</dbReference>
<dbReference type="PANTHER" id="PTHR30146:SF146">
    <property type="entry name" value="HTH-TYPE TRANSCRIPTIONAL REGULATOR TRER"/>
    <property type="match status" value="1"/>
</dbReference>
<reference evidence="9 10" key="1">
    <citation type="submission" date="2014-02" db="EMBL/GenBank/DDBJ databases">
        <title>Draft genome of Erwinia mallotivora strain BT-MARDI, a papaya dieback pathogen.</title>
        <authorList>
            <person name="Redzuan R."/>
            <person name="Abu Bakar N."/>
            <person name="Badrun R."/>
            <person name="Mohd Raih M.F."/>
            <person name="Rozano L."/>
            <person name="Mat Amin N."/>
        </authorList>
    </citation>
    <scope>NUCLEOTIDE SEQUENCE [LARGE SCALE GENOMIC DNA]</scope>
    <source>
        <strain evidence="9 10">BT-MARDI</strain>
    </source>
</reference>
<dbReference type="InterPro" id="IPR028082">
    <property type="entry name" value="Peripla_BP_I"/>
</dbReference>
<dbReference type="SUPFAM" id="SSF47413">
    <property type="entry name" value="lambda repressor-like DNA-binding domains"/>
    <property type="match status" value="1"/>
</dbReference>
<dbReference type="RefSeq" id="WP_034938183.1">
    <property type="nucleotide sequence ID" value="NZ_JFHN01000053.1"/>
</dbReference>
<dbReference type="InterPro" id="IPR010982">
    <property type="entry name" value="Lambda_DNA-bd_dom_sf"/>
</dbReference>
<dbReference type="GO" id="GO:0003700">
    <property type="term" value="F:DNA-binding transcription factor activity"/>
    <property type="evidence" value="ECO:0007669"/>
    <property type="project" value="TreeGrafter"/>
</dbReference>
<dbReference type="PROSITE" id="PS50932">
    <property type="entry name" value="HTH_LACI_2"/>
    <property type="match status" value="1"/>
</dbReference>
<evidence type="ECO:0000256" key="2">
    <source>
        <dbReference type="ARBA" id="ARBA00022491"/>
    </source>
</evidence>
<dbReference type="FunFam" id="1.10.260.40:FF:000021">
    <property type="entry name" value="Trehalose operon repressor"/>
    <property type="match status" value="1"/>
</dbReference>
<name>A0A014N5U7_9GAMM</name>